<comment type="catalytic activity">
    <reaction evidence="3">
        <text>6-phospho-D-gluconate + NADP(+) = D-ribulose 5-phosphate + CO2 + NADPH</text>
        <dbReference type="Rhea" id="RHEA:10116"/>
        <dbReference type="ChEBI" id="CHEBI:16526"/>
        <dbReference type="ChEBI" id="CHEBI:57783"/>
        <dbReference type="ChEBI" id="CHEBI:58121"/>
        <dbReference type="ChEBI" id="CHEBI:58349"/>
        <dbReference type="ChEBI" id="CHEBI:58759"/>
        <dbReference type="EC" id="1.1.1.44"/>
    </reaction>
</comment>
<evidence type="ECO:0000313" key="7">
    <source>
        <dbReference type="Proteomes" id="UP000307747"/>
    </source>
</evidence>
<dbReference type="EMBL" id="VBTJ01000001">
    <property type="protein sequence ID" value="TLP90763.1"/>
    <property type="molecule type" value="Genomic_DNA"/>
</dbReference>
<evidence type="ECO:0000256" key="3">
    <source>
        <dbReference type="ARBA" id="ARBA00048640"/>
    </source>
</evidence>
<dbReference type="GO" id="GO:0004616">
    <property type="term" value="F:phosphogluconate dehydrogenase (decarboxylating) activity"/>
    <property type="evidence" value="ECO:0007669"/>
    <property type="project" value="UniProtKB-EC"/>
</dbReference>
<dbReference type="InterPro" id="IPR015814">
    <property type="entry name" value="Pgluconate_DH_NAD-bd_C"/>
</dbReference>
<dbReference type="EC" id="1.1.1.44" evidence="1"/>
<reference evidence="6 7" key="1">
    <citation type="submission" date="2019-05" db="EMBL/GenBank/DDBJ databases">
        <title>The metagenome of a microbial culture collection derived from dairy environment covers the genomic content of the human microbiome.</title>
        <authorList>
            <person name="Roder T."/>
            <person name="Wuthrich D."/>
            <person name="Sattari Z."/>
            <person name="Von Ah U."/>
            <person name="Bar C."/>
            <person name="Ronchi F."/>
            <person name="Macpherson A.J."/>
            <person name="Ganal-Vonarburg S.C."/>
            <person name="Bruggmann R."/>
            <person name="Vergeres G."/>
        </authorList>
    </citation>
    <scope>NUCLEOTIDE SEQUENCE [LARGE SCALE GENOMIC DNA]</scope>
    <source>
        <strain evidence="6 7">FAM 20833</strain>
    </source>
</reference>
<dbReference type="AlphaFoldDB" id="A0A5R9B5N3"/>
<accession>A0A5R9B5N3</accession>
<sequence>MDIGFIGFGEVGKELSKGFSKYDVNRIYAYDPLLIGSDSEKLSEATEINYVEKAEIVAKQTLSILFVAVPATKTVEAWSEISDVVANETVLVDLTTASSQEKNKVNEMMSDKGMTIIDAAILGALKVFQNEVPILASGEQTNKFIELGYQIGMNITKLNEKVGDATNFKFVRSIFTKGLSTLLFEVMASADQLNISEEIYESITSTMDKDDFGEIISRYIKSNVKHSQRREKEMKNVSEFLEYHHIEPVMTKATIEKLKNITQANLESKLQDEVDDWSTVIKAYNQK</sequence>
<dbReference type="Pfam" id="PF09130">
    <property type="entry name" value="DUF1932"/>
    <property type="match status" value="1"/>
</dbReference>
<evidence type="ECO:0000256" key="2">
    <source>
        <dbReference type="ARBA" id="ARBA00018193"/>
    </source>
</evidence>
<evidence type="ECO:0000259" key="4">
    <source>
        <dbReference type="Pfam" id="PF03446"/>
    </source>
</evidence>
<dbReference type="Pfam" id="PF03446">
    <property type="entry name" value="NAD_binding_2"/>
    <property type="match status" value="1"/>
</dbReference>
<dbReference type="InterPro" id="IPR008927">
    <property type="entry name" value="6-PGluconate_DH-like_C_sf"/>
</dbReference>
<dbReference type="RefSeq" id="WP_107542979.1">
    <property type="nucleotide sequence ID" value="NZ_CP031275.1"/>
</dbReference>
<evidence type="ECO:0000256" key="1">
    <source>
        <dbReference type="ARBA" id="ARBA00013011"/>
    </source>
</evidence>
<dbReference type="OrthoDB" id="4333at2"/>
<feature type="domain" description="Phosphogluconate dehydrogenase NAD-binding putative C-terminal" evidence="5">
    <location>
        <begin position="190"/>
        <end position="259"/>
    </location>
</feature>
<feature type="domain" description="6-phosphogluconate dehydrogenase NADP-binding" evidence="4">
    <location>
        <begin position="2"/>
        <end position="140"/>
    </location>
</feature>
<organism evidence="6 7">
    <name type="scientific">Staphylococcus xylosus</name>
    <dbReference type="NCBI Taxonomy" id="1288"/>
    <lineage>
        <taxon>Bacteria</taxon>
        <taxon>Bacillati</taxon>
        <taxon>Bacillota</taxon>
        <taxon>Bacilli</taxon>
        <taxon>Bacillales</taxon>
        <taxon>Staphylococcaceae</taxon>
        <taxon>Staphylococcus</taxon>
    </lineage>
</organism>
<dbReference type="Gene3D" id="1.10.1040.10">
    <property type="entry name" value="N-(1-d-carboxylethyl)-l-norvaline Dehydrogenase, domain 2"/>
    <property type="match status" value="1"/>
</dbReference>
<gene>
    <name evidence="6" type="ORF">FEZ53_00430</name>
</gene>
<evidence type="ECO:0000259" key="5">
    <source>
        <dbReference type="Pfam" id="PF09130"/>
    </source>
</evidence>
<dbReference type="InterPro" id="IPR036291">
    <property type="entry name" value="NAD(P)-bd_dom_sf"/>
</dbReference>
<comment type="caution">
    <text evidence="6">The sequence shown here is derived from an EMBL/GenBank/DDBJ whole genome shotgun (WGS) entry which is preliminary data.</text>
</comment>
<dbReference type="Proteomes" id="UP000307747">
    <property type="component" value="Unassembled WGS sequence"/>
</dbReference>
<dbReference type="GO" id="GO:0050661">
    <property type="term" value="F:NADP binding"/>
    <property type="evidence" value="ECO:0007669"/>
    <property type="project" value="InterPro"/>
</dbReference>
<dbReference type="SUPFAM" id="SSF48179">
    <property type="entry name" value="6-phosphogluconate dehydrogenase C-terminal domain-like"/>
    <property type="match status" value="1"/>
</dbReference>
<dbReference type="Gene3D" id="3.40.50.720">
    <property type="entry name" value="NAD(P)-binding Rossmann-like Domain"/>
    <property type="match status" value="1"/>
</dbReference>
<proteinExistence type="predicted"/>
<dbReference type="SUPFAM" id="SSF51735">
    <property type="entry name" value="NAD(P)-binding Rossmann-fold domains"/>
    <property type="match status" value="1"/>
</dbReference>
<evidence type="ECO:0000313" key="6">
    <source>
        <dbReference type="EMBL" id="TLP90763.1"/>
    </source>
</evidence>
<dbReference type="InterPro" id="IPR006115">
    <property type="entry name" value="6PGDH_NADP-bd"/>
</dbReference>
<name>A0A5R9B5N3_STAXY</name>
<protein>
    <recommendedName>
        <fullName evidence="2">6-phosphogluconate dehydrogenase, decarboxylating</fullName>
        <ecNumber evidence="1">1.1.1.44</ecNumber>
    </recommendedName>
</protein>
<dbReference type="InterPro" id="IPR013328">
    <property type="entry name" value="6PGD_dom2"/>
</dbReference>